<keyword evidence="4" id="KW-1185">Reference proteome</keyword>
<sequence>MPSVTNIAHSYGVASSNNAPLLGRCGGFVAQHPQDAFHLPARRTSVPEARRRVQTLLAEWGAAQQVRDDVELVVSELFTNAVRHTGSEKVGCEIALIGAHIRIEITDEGDPGGSAPQVQPGSPDQECGRGLFLVGALSDGWGSRPADSGRGRVVWADLPYSSAPAH</sequence>
<dbReference type="Pfam" id="PF13581">
    <property type="entry name" value="HATPase_c_2"/>
    <property type="match status" value="1"/>
</dbReference>
<dbReference type="PANTHER" id="PTHR35526">
    <property type="entry name" value="ANTI-SIGMA-F FACTOR RSBW-RELATED"/>
    <property type="match status" value="1"/>
</dbReference>
<organism evidence="3 4">
    <name type="scientific">Streptomyces nigrescens</name>
    <dbReference type="NCBI Taxonomy" id="1920"/>
    <lineage>
        <taxon>Bacteria</taxon>
        <taxon>Bacillati</taxon>
        <taxon>Actinomycetota</taxon>
        <taxon>Actinomycetes</taxon>
        <taxon>Kitasatosporales</taxon>
        <taxon>Streptomycetaceae</taxon>
        <taxon>Streptomyces</taxon>
    </lineage>
</organism>
<evidence type="ECO:0000259" key="2">
    <source>
        <dbReference type="Pfam" id="PF13581"/>
    </source>
</evidence>
<name>A0ABM7ZXJ3_STRNI</name>
<dbReference type="SUPFAM" id="SSF55874">
    <property type="entry name" value="ATPase domain of HSP90 chaperone/DNA topoisomerase II/histidine kinase"/>
    <property type="match status" value="1"/>
</dbReference>
<keyword evidence="1" id="KW-0808">Transferase</keyword>
<dbReference type="EMBL" id="AP026073">
    <property type="protein sequence ID" value="BDM71069.1"/>
    <property type="molecule type" value="Genomic_DNA"/>
</dbReference>
<dbReference type="InterPro" id="IPR003594">
    <property type="entry name" value="HATPase_dom"/>
</dbReference>
<gene>
    <name evidence="3" type="ORF">HEK616_45560</name>
</gene>
<protein>
    <recommendedName>
        <fullName evidence="2">Histidine kinase/HSP90-like ATPase domain-containing protein</fullName>
    </recommendedName>
</protein>
<dbReference type="InterPro" id="IPR050267">
    <property type="entry name" value="Anti-sigma-factor_SerPK"/>
</dbReference>
<dbReference type="CDD" id="cd16936">
    <property type="entry name" value="HATPase_RsbW-like"/>
    <property type="match status" value="1"/>
</dbReference>
<evidence type="ECO:0000313" key="4">
    <source>
        <dbReference type="Proteomes" id="UP001059597"/>
    </source>
</evidence>
<keyword evidence="1" id="KW-0418">Kinase</keyword>
<evidence type="ECO:0000256" key="1">
    <source>
        <dbReference type="ARBA" id="ARBA00022527"/>
    </source>
</evidence>
<dbReference type="InterPro" id="IPR036890">
    <property type="entry name" value="HATPase_C_sf"/>
</dbReference>
<evidence type="ECO:0000313" key="3">
    <source>
        <dbReference type="EMBL" id="BDM71069.1"/>
    </source>
</evidence>
<dbReference type="Gene3D" id="3.30.565.10">
    <property type="entry name" value="Histidine kinase-like ATPase, C-terminal domain"/>
    <property type="match status" value="1"/>
</dbReference>
<dbReference type="Proteomes" id="UP001059597">
    <property type="component" value="Chromosome"/>
</dbReference>
<keyword evidence="1" id="KW-0723">Serine/threonine-protein kinase</keyword>
<proteinExistence type="predicted"/>
<accession>A0ABM7ZXJ3</accession>
<feature type="domain" description="Histidine kinase/HSP90-like ATPase" evidence="2">
    <location>
        <begin position="39"/>
        <end position="154"/>
    </location>
</feature>
<dbReference type="PANTHER" id="PTHR35526:SF3">
    <property type="entry name" value="ANTI-SIGMA-F FACTOR RSBW"/>
    <property type="match status" value="1"/>
</dbReference>
<reference evidence="3" key="1">
    <citation type="submission" date="2022-06" db="EMBL/GenBank/DDBJ databases">
        <title>Complete genome sequence of Streptomyces nigrescens HEK616.</title>
        <authorList>
            <person name="Asamizu S."/>
            <person name="Onaka H."/>
        </authorList>
    </citation>
    <scope>NUCLEOTIDE SEQUENCE</scope>
    <source>
        <strain evidence="3">HEK616</strain>
    </source>
</reference>